<evidence type="ECO:0000256" key="1">
    <source>
        <dbReference type="SAM" id="MobiDB-lite"/>
    </source>
</evidence>
<proteinExistence type="predicted"/>
<organism evidence="2 3">
    <name type="scientific">Caerostris darwini</name>
    <dbReference type="NCBI Taxonomy" id="1538125"/>
    <lineage>
        <taxon>Eukaryota</taxon>
        <taxon>Metazoa</taxon>
        <taxon>Ecdysozoa</taxon>
        <taxon>Arthropoda</taxon>
        <taxon>Chelicerata</taxon>
        <taxon>Arachnida</taxon>
        <taxon>Araneae</taxon>
        <taxon>Araneomorphae</taxon>
        <taxon>Entelegynae</taxon>
        <taxon>Araneoidea</taxon>
        <taxon>Araneidae</taxon>
        <taxon>Caerostris</taxon>
    </lineage>
</organism>
<protein>
    <submittedName>
        <fullName evidence="2">Uncharacterized protein</fullName>
    </submittedName>
</protein>
<sequence length="78" mass="8479">MITCPQDDANSLQPKGSSAGIELPPPNQRMRLLQYGFICRNRITDPNQGMQYGNSVLGNSSCSLRCYGCMNIAGVIPD</sequence>
<comment type="caution">
    <text evidence="2">The sequence shown here is derived from an EMBL/GenBank/DDBJ whole genome shotgun (WGS) entry which is preliminary data.</text>
</comment>
<dbReference type="AlphaFoldDB" id="A0AAV4T9X1"/>
<dbReference type="EMBL" id="BPLQ01009171">
    <property type="protein sequence ID" value="GIY42276.1"/>
    <property type="molecule type" value="Genomic_DNA"/>
</dbReference>
<evidence type="ECO:0000313" key="2">
    <source>
        <dbReference type="EMBL" id="GIY42276.1"/>
    </source>
</evidence>
<gene>
    <name evidence="2" type="ORF">CDAR_236381</name>
</gene>
<reference evidence="2 3" key="1">
    <citation type="submission" date="2021-06" db="EMBL/GenBank/DDBJ databases">
        <title>Caerostris darwini draft genome.</title>
        <authorList>
            <person name="Kono N."/>
            <person name="Arakawa K."/>
        </authorList>
    </citation>
    <scope>NUCLEOTIDE SEQUENCE [LARGE SCALE GENOMIC DNA]</scope>
</reference>
<keyword evidence="3" id="KW-1185">Reference proteome</keyword>
<accession>A0AAV4T9X1</accession>
<name>A0AAV4T9X1_9ARAC</name>
<dbReference type="Proteomes" id="UP001054837">
    <property type="component" value="Unassembled WGS sequence"/>
</dbReference>
<evidence type="ECO:0000313" key="3">
    <source>
        <dbReference type="Proteomes" id="UP001054837"/>
    </source>
</evidence>
<feature type="region of interest" description="Disordered" evidence="1">
    <location>
        <begin position="1"/>
        <end position="26"/>
    </location>
</feature>